<keyword evidence="7" id="KW-0548">Nucleotidyltransferase</keyword>
<comment type="caution">
    <text evidence="7">The sequence shown here is derived from an EMBL/GenBank/DDBJ whole genome shotgun (WGS) entry which is preliminary data.</text>
</comment>
<feature type="domain" description="UmuC" evidence="6">
    <location>
        <begin position="5"/>
        <end position="185"/>
    </location>
</feature>
<dbReference type="InterPro" id="IPR017961">
    <property type="entry name" value="DNA_pol_Y-fam_little_finger"/>
</dbReference>
<dbReference type="Gene3D" id="3.30.70.270">
    <property type="match status" value="1"/>
</dbReference>
<dbReference type="Gene3D" id="1.10.150.20">
    <property type="entry name" value="5' to 3' exonuclease, C-terminal subdomain"/>
    <property type="match status" value="1"/>
</dbReference>
<dbReference type="Pfam" id="PF11799">
    <property type="entry name" value="IMS_C"/>
    <property type="match status" value="1"/>
</dbReference>
<dbReference type="PROSITE" id="PS50173">
    <property type="entry name" value="UMUC"/>
    <property type="match status" value="1"/>
</dbReference>
<accession>A0A1V5STQ4</accession>
<organism evidence="7">
    <name type="scientific">Candidatus Atribacter allofermentans</name>
    <dbReference type="NCBI Taxonomy" id="1852833"/>
    <lineage>
        <taxon>Bacteria</taxon>
        <taxon>Pseudomonadati</taxon>
        <taxon>Atribacterota</taxon>
        <taxon>Atribacteria</taxon>
        <taxon>Atribacterales</taxon>
        <taxon>Atribacteraceae</taxon>
        <taxon>Atribacter</taxon>
    </lineage>
</organism>
<comment type="similarity">
    <text evidence="1">Belongs to the DNA polymerase type-Y family.</text>
</comment>
<dbReference type="Gene3D" id="3.30.1490.100">
    <property type="entry name" value="DNA polymerase, Y-family, little finger domain"/>
    <property type="match status" value="1"/>
</dbReference>
<dbReference type="InterPro" id="IPR036775">
    <property type="entry name" value="DNA_pol_Y-fam_lit_finger_sf"/>
</dbReference>
<dbReference type="Pfam" id="PF13438">
    <property type="entry name" value="DUF4113"/>
    <property type="match status" value="1"/>
</dbReference>
<evidence type="ECO:0000313" key="7">
    <source>
        <dbReference type="EMBL" id="OQA57633.1"/>
    </source>
</evidence>
<dbReference type="GO" id="GO:0006281">
    <property type="term" value="P:DNA repair"/>
    <property type="evidence" value="ECO:0007669"/>
    <property type="project" value="UniProtKB-KW"/>
</dbReference>
<dbReference type="GO" id="GO:0005829">
    <property type="term" value="C:cytosol"/>
    <property type="evidence" value="ECO:0007669"/>
    <property type="project" value="TreeGrafter"/>
</dbReference>
<evidence type="ECO:0000259" key="6">
    <source>
        <dbReference type="PROSITE" id="PS50173"/>
    </source>
</evidence>
<dbReference type="PANTHER" id="PTHR11076">
    <property type="entry name" value="DNA REPAIR POLYMERASE UMUC / TRANSFERASE FAMILY MEMBER"/>
    <property type="match status" value="1"/>
</dbReference>
<dbReference type="InterPro" id="IPR043128">
    <property type="entry name" value="Rev_trsase/Diguanyl_cyclase"/>
</dbReference>
<dbReference type="EMBL" id="MWBQ01000088">
    <property type="protein sequence ID" value="OQA57633.1"/>
    <property type="molecule type" value="Genomic_DNA"/>
</dbReference>
<evidence type="ECO:0000256" key="4">
    <source>
        <dbReference type="ARBA" id="ARBA00023204"/>
    </source>
</evidence>
<dbReference type="InterPro" id="IPR043502">
    <property type="entry name" value="DNA/RNA_pol_sf"/>
</dbReference>
<proteinExistence type="inferred from homology"/>
<dbReference type="InterPro" id="IPR001126">
    <property type="entry name" value="UmuC"/>
</dbReference>
<dbReference type="SUPFAM" id="SSF56672">
    <property type="entry name" value="DNA/RNA polymerases"/>
    <property type="match status" value="1"/>
</dbReference>
<keyword evidence="5" id="KW-0742">SOS response</keyword>
<evidence type="ECO:0000256" key="3">
    <source>
        <dbReference type="ARBA" id="ARBA00023199"/>
    </source>
</evidence>
<dbReference type="AlphaFoldDB" id="A0A1V5STQ4"/>
<dbReference type="Pfam" id="PF00817">
    <property type="entry name" value="IMS"/>
    <property type="match status" value="1"/>
</dbReference>
<dbReference type="InterPro" id="IPR050116">
    <property type="entry name" value="DNA_polymerase-Y"/>
</dbReference>
<reference evidence="7" key="1">
    <citation type="submission" date="2017-02" db="EMBL/GenBank/DDBJ databases">
        <title>Delving into the versatile metabolic prowess of the omnipresent phylum Bacteroidetes.</title>
        <authorList>
            <person name="Nobu M.K."/>
            <person name="Mei R."/>
            <person name="Narihiro T."/>
            <person name="Kuroda K."/>
            <person name="Liu W.-T."/>
        </authorList>
    </citation>
    <scope>NUCLEOTIDE SEQUENCE</scope>
    <source>
        <strain evidence="7">ADurb.Bin276</strain>
    </source>
</reference>
<keyword evidence="3" id="KW-0741">SOS mutagenesis</keyword>
<name>A0A1V5STQ4_9BACT</name>
<evidence type="ECO:0000256" key="5">
    <source>
        <dbReference type="ARBA" id="ARBA00023236"/>
    </source>
</evidence>
<dbReference type="GO" id="GO:0042276">
    <property type="term" value="P:error-prone translesion synthesis"/>
    <property type="evidence" value="ECO:0007669"/>
    <property type="project" value="TreeGrafter"/>
</dbReference>
<keyword evidence="7" id="KW-0808">Transferase</keyword>
<evidence type="ECO:0000256" key="2">
    <source>
        <dbReference type="ARBA" id="ARBA00022763"/>
    </source>
</evidence>
<dbReference type="InterPro" id="IPR025188">
    <property type="entry name" value="DUF4113"/>
</dbReference>
<evidence type="ECO:0000256" key="1">
    <source>
        <dbReference type="ARBA" id="ARBA00010945"/>
    </source>
</evidence>
<keyword evidence="4" id="KW-0234">DNA repair</keyword>
<dbReference type="PANTHER" id="PTHR11076:SF34">
    <property type="entry name" value="PROTEIN UMUC"/>
    <property type="match status" value="1"/>
</dbReference>
<gene>
    <name evidence="7" type="primary">dinB</name>
    <name evidence="7" type="ORF">BWY41_01256</name>
</gene>
<dbReference type="Gene3D" id="3.40.1170.60">
    <property type="match status" value="1"/>
</dbReference>
<dbReference type="Proteomes" id="UP000485569">
    <property type="component" value="Unassembled WGS sequence"/>
</dbReference>
<keyword evidence="2" id="KW-0227">DNA damage</keyword>
<dbReference type="GO" id="GO:0003887">
    <property type="term" value="F:DNA-directed DNA polymerase activity"/>
    <property type="evidence" value="ECO:0007669"/>
    <property type="project" value="UniProtKB-EC"/>
</dbReference>
<dbReference type="GO" id="GO:0009432">
    <property type="term" value="P:SOS response"/>
    <property type="evidence" value="ECO:0007669"/>
    <property type="project" value="UniProtKB-KW"/>
</dbReference>
<dbReference type="EC" id="2.7.7.7" evidence="7"/>
<dbReference type="CDD" id="cd01700">
    <property type="entry name" value="PolY_Pol_V_umuC"/>
    <property type="match status" value="1"/>
</dbReference>
<protein>
    <submittedName>
        <fullName evidence="7">DNA polymerase IV</fullName>
        <ecNumber evidence="7">2.7.7.7</ecNumber>
    </submittedName>
</protein>
<dbReference type="GO" id="GO:0003684">
    <property type="term" value="F:damaged DNA binding"/>
    <property type="evidence" value="ECO:0007669"/>
    <property type="project" value="InterPro"/>
</dbReference>
<sequence length="419" mass="47284">MKSIVALADCNSFYASCERAMRPDLDGHPIVVLSNNDTMVVAASAEAKAMGIDLGVPLFKIQPLIKKHGIAVFSSNYTLYADLSERVMETMARFVMHYEVYSIDEAFLSLSEFADLDLTHYGKTIREAVKREVGIPVSVGIAGTKTLSKVATKVAKKLTDGVYDIRGNEKAILEKFPVEDVWGIGWQYTKLLHRWGVSTALDFTRLPERWVQKHMTVDGLRTQMELKGIPCLPLQEIRPTRKQMVVSRGFGKVVEVREELEEALCDYATLAAWRLRREGLAAKSISIFIMTSPFRPGPQYANIATARFPEATNSTVAFIRAIREILPRIYRSGYAYRKAGVILPELCNEKLIQGNLFVSFLERKEQRLLQAIDKINDRWGREVVHFGATGLAQPWAMRRERLSPCFTTNWGELPVAYVS</sequence>